<dbReference type="PANTHER" id="PTHR10283:SF92">
    <property type="entry name" value="LOW-AFFINITY PHOSPHATE TRANSPORTER PHO91"/>
    <property type="match status" value="1"/>
</dbReference>
<evidence type="ECO:0000256" key="1">
    <source>
        <dbReference type="ARBA" id="ARBA00004141"/>
    </source>
</evidence>
<comment type="subcellular location">
    <subcellularLocation>
        <location evidence="1">Membrane</location>
        <topology evidence="1">Multi-pass membrane protein</topology>
    </subcellularLocation>
</comment>
<feature type="transmembrane region" description="Helical" evidence="5">
    <location>
        <begin position="167"/>
        <end position="187"/>
    </location>
</feature>
<dbReference type="RefSeq" id="WP_091746089.1">
    <property type="nucleotide sequence ID" value="NZ_FODY01000009.1"/>
</dbReference>
<evidence type="ECO:0000313" key="7">
    <source>
        <dbReference type="Proteomes" id="UP000198847"/>
    </source>
</evidence>
<dbReference type="PANTHER" id="PTHR10283">
    <property type="entry name" value="SOLUTE CARRIER FAMILY 13 MEMBER"/>
    <property type="match status" value="1"/>
</dbReference>
<feature type="transmembrane region" description="Helical" evidence="5">
    <location>
        <begin position="261"/>
        <end position="294"/>
    </location>
</feature>
<evidence type="ECO:0000256" key="5">
    <source>
        <dbReference type="SAM" id="Phobius"/>
    </source>
</evidence>
<evidence type="ECO:0000313" key="6">
    <source>
        <dbReference type="EMBL" id="SEP03971.1"/>
    </source>
</evidence>
<dbReference type="InterPro" id="IPR001898">
    <property type="entry name" value="SLC13A/DASS"/>
</dbReference>
<name>A0A1H8ULB7_9FIRM</name>
<dbReference type="Proteomes" id="UP000198847">
    <property type="component" value="Unassembled WGS sequence"/>
</dbReference>
<sequence>MGKNKGIIGFILGLVVGALLYFINIPGLSHEGHLCLAFSLMTVIFWAFGIAQPGYTSGLYLLLLAVFKVAQPTLIFSTWTTSMMYLIIGAYLIATAVKESGLGERIAYWYISKYVTNFKSIIISIFALTFILSLLIPHPWPRAFLIMSVMAVVVKSANIPKEDAVKIGFTVFTASIPVSMIFLTGDASINPLAAASCAPETVGWMEWFKVMGLPMIVTSFITMFMLMFMFKPSREVEVNKAEIARKRAELGPMTGKEKRTAFWVILAIILWMTDTIHGIDIGWVTLFIAVMMAMPKVGGILTPGSWSGVPVQTLLFLTAAVAIGRVGAATGMNAWIAQTLLPSTVPENMFVLAAFITFVSILIHLCFGSVIAVMGIVIPAMLAFTKPMGLTSIIPVMIAYTAINAHFILPFHNLAILVGTGEENGMYTEKETIKFGVPFTLVLFIITCVIEIPWWKVIGLW</sequence>
<dbReference type="STRING" id="112903.SAMN04490178_10928"/>
<feature type="transmembrane region" description="Helical" evidence="5">
    <location>
        <begin position="314"/>
        <end position="337"/>
    </location>
</feature>
<feature type="transmembrane region" description="Helical" evidence="5">
    <location>
        <begin position="207"/>
        <end position="230"/>
    </location>
</feature>
<feature type="transmembrane region" description="Helical" evidence="5">
    <location>
        <begin position="388"/>
        <end position="409"/>
    </location>
</feature>
<keyword evidence="4 5" id="KW-0472">Membrane</keyword>
<feature type="transmembrane region" description="Helical" evidence="5">
    <location>
        <begin position="349"/>
        <end position="382"/>
    </location>
</feature>
<evidence type="ECO:0000256" key="4">
    <source>
        <dbReference type="ARBA" id="ARBA00023136"/>
    </source>
</evidence>
<feature type="transmembrane region" description="Helical" evidence="5">
    <location>
        <begin position="6"/>
        <end position="23"/>
    </location>
</feature>
<dbReference type="EMBL" id="FODY01000009">
    <property type="protein sequence ID" value="SEP03971.1"/>
    <property type="molecule type" value="Genomic_DNA"/>
</dbReference>
<dbReference type="GO" id="GO:0005315">
    <property type="term" value="F:phosphate transmembrane transporter activity"/>
    <property type="evidence" value="ECO:0007669"/>
    <property type="project" value="TreeGrafter"/>
</dbReference>
<organism evidence="6 7">
    <name type="scientific">Propionispora vibrioides</name>
    <dbReference type="NCBI Taxonomy" id="112903"/>
    <lineage>
        <taxon>Bacteria</taxon>
        <taxon>Bacillati</taxon>
        <taxon>Bacillota</taxon>
        <taxon>Negativicutes</taxon>
        <taxon>Selenomonadales</taxon>
        <taxon>Sporomusaceae</taxon>
        <taxon>Propionispora</taxon>
    </lineage>
</organism>
<gene>
    <name evidence="6" type="ORF">SAMN04490178_10928</name>
</gene>
<keyword evidence="7" id="KW-1185">Reference proteome</keyword>
<reference evidence="6 7" key="1">
    <citation type="submission" date="2016-10" db="EMBL/GenBank/DDBJ databases">
        <authorList>
            <person name="de Groot N.N."/>
        </authorList>
    </citation>
    <scope>NUCLEOTIDE SEQUENCE [LARGE SCALE GENOMIC DNA]</scope>
    <source>
        <strain evidence="6 7">DSM 13305</strain>
    </source>
</reference>
<feature type="transmembrane region" description="Helical" evidence="5">
    <location>
        <begin position="118"/>
        <end position="136"/>
    </location>
</feature>
<proteinExistence type="predicted"/>
<dbReference type="AlphaFoldDB" id="A0A1H8ULB7"/>
<feature type="transmembrane region" description="Helical" evidence="5">
    <location>
        <begin position="75"/>
        <end position="97"/>
    </location>
</feature>
<keyword evidence="3 5" id="KW-1133">Transmembrane helix</keyword>
<evidence type="ECO:0000256" key="3">
    <source>
        <dbReference type="ARBA" id="ARBA00022989"/>
    </source>
</evidence>
<dbReference type="Pfam" id="PF00939">
    <property type="entry name" value="Na_sulph_symp"/>
    <property type="match status" value="1"/>
</dbReference>
<dbReference type="GO" id="GO:0005886">
    <property type="term" value="C:plasma membrane"/>
    <property type="evidence" value="ECO:0007669"/>
    <property type="project" value="TreeGrafter"/>
</dbReference>
<keyword evidence="2 5" id="KW-0812">Transmembrane</keyword>
<accession>A0A1H8ULB7</accession>
<feature type="transmembrane region" description="Helical" evidence="5">
    <location>
        <begin position="35"/>
        <end position="55"/>
    </location>
</feature>
<feature type="transmembrane region" description="Helical" evidence="5">
    <location>
        <begin position="435"/>
        <end position="455"/>
    </location>
</feature>
<evidence type="ECO:0000256" key="2">
    <source>
        <dbReference type="ARBA" id="ARBA00022692"/>
    </source>
</evidence>
<dbReference type="OrthoDB" id="5460483at2"/>
<protein>
    <submittedName>
        <fullName evidence="6">Di-and tricarboxylate transporter</fullName>
    </submittedName>
</protein>